<dbReference type="Proteomes" id="UP001460888">
    <property type="component" value="Unassembled WGS sequence"/>
</dbReference>
<dbReference type="SUPFAM" id="SSF54913">
    <property type="entry name" value="GlnB-like"/>
    <property type="match status" value="1"/>
</dbReference>
<evidence type="ECO:0000313" key="1">
    <source>
        <dbReference type="EMBL" id="MES1930456.1"/>
    </source>
</evidence>
<dbReference type="PANTHER" id="PTHR30115:SF11">
    <property type="entry name" value="NITROGEN REGULATORY PROTEIN P-II HOMOLOG"/>
    <property type="match status" value="1"/>
</dbReference>
<dbReference type="RefSeq" id="WP_006912609.1">
    <property type="nucleotide sequence ID" value="NZ_APND01000004.1"/>
</dbReference>
<organism evidence="1 2">
    <name type="scientific">Salinisphaera dokdonensis CL-ES53</name>
    <dbReference type="NCBI Taxonomy" id="1304272"/>
    <lineage>
        <taxon>Bacteria</taxon>
        <taxon>Pseudomonadati</taxon>
        <taxon>Pseudomonadota</taxon>
        <taxon>Gammaproteobacteria</taxon>
        <taxon>Salinisphaerales</taxon>
        <taxon>Salinisphaeraceae</taxon>
        <taxon>Salinisphaera</taxon>
    </lineage>
</organism>
<protein>
    <submittedName>
        <fullName evidence="1">Nitrogen regulatory protein PII-like protein</fullName>
    </submittedName>
</protein>
<reference evidence="1 2" key="1">
    <citation type="submission" date="2013-03" db="EMBL/GenBank/DDBJ databases">
        <title>Salinisphaera dokdonensis CL-ES53 Genome Sequencing.</title>
        <authorList>
            <person name="Li C."/>
            <person name="Lai Q."/>
            <person name="Shao Z."/>
        </authorList>
    </citation>
    <scope>NUCLEOTIDE SEQUENCE [LARGE SCALE GENOMIC DNA]</scope>
    <source>
        <strain evidence="1 2">CL-ES53</strain>
    </source>
</reference>
<dbReference type="InterPro" id="IPR015867">
    <property type="entry name" value="N-reg_PII/ATP_PRibTrfase_C"/>
</dbReference>
<dbReference type="InterPro" id="IPR002187">
    <property type="entry name" value="N-reg_PII"/>
</dbReference>
<keyword evidence="2" id="KW-1185">Reference proteome</keyword>
<sequence length="118" mass="12710">MVKEIKAYVREIMLEQVISELAHIEGIPGIAVVHLQEYGHVQDGGLERVKMAKLEVDVPESLARTVVDAIVASGRTGDGHPGDGKVFISDLRDAIRISDGHRNEAAVQISPESGSSNE</sequence>
<evidence type="ECO:0000313" key="2">
    <source>
        <dbReference type="Proteomes" id="UP001460888"/>
    </source>
</evidence>
<proteinExistence type="predicted"/>
<dbReference type="PROSITE" id="PS51343">
    <property type="entry name" value="PII_GLNB_DOM"/>
    <property type="match status" value="1"/>
</dbReference>
<accession>A0ABV2B3M5</accession>
<dbReference type="Gene3D" id="3.30.70.120">
    <property type="match status" value="1"/>
</dbReference>
<dbReference type="SMART" id="SM00938">
    <property type="entry name" value="P-II"/>
    <property type="match status" value="1"/>
</dbReference>
<dbReference type="InterPro" id="IPR011322">
    <property type="entry name" value="N-reg_PII-like_a/b"/>
</dbReference>
<dbReference type="PANTHER" id="PTHR30115">
    <property type="entry name" value="NITROGEN REGULATORY PROTEIN P-II"/>
    <property type="match status" value="1"/>
</dbReference>
<dbReference type="PRINTS" id="PR00340">
    <property type="entry name" value="PIIGLNB"/>
</dbReference>
<gene>
    <name evidence="1" type="ORF">SADO_14423</name>
</gene>
<name>A0ABV2B3M5_9GAMM</name>
<dbReference type="Pfam" id="PF00543">
    <property type="entry name" value="P-II"/>
    <property type="match status" value="1"/>
</dbReference>
<comment type="caution">
    <text evidence="1">The sequence shown here is derived from an EMBL/GenBank/DDBJ whole genome shotgun (WGS) entry which is preliminary data.</text>
</comment>
<dbReference type="EMBL" id="APND01000004">
    <property type="protein sequence ID" value="MES1930456.1"/>
    <property type="molecule type" value="Genomic_DNA"/>
</dbReference>